<evidence type="ECO:0000313" key="14">
    <source>
        <dbReference type="Proteomes" id="UP000713596"/>
    </source>
</evidence>
<keyword evidence="3 9" id="KW-0805">Transcription regulation</keyword>
<dbReference type="InterPro" id="IPR018151">
    <property type="entry name" value="TF_GreA/GreB_CS"/>
</dbReference>
<dbReference type="GO" id="GO:0003746">
    <property type="term" value="F:translation elongation factor activity"/>
    <property type="evidence" value="ECO:0007669"/>
    <property type="project" value="UniProtKB-KW"/>
</dbReference>
<feature type="domain" description="Transcription elongation factor GreA/GreB N-terminal" evidence="12">
    <location>
        <begin position="8"/>
        <end position="77"/>
    </location>
</feature>
<dbReference type="InterPro" id="IPR028624">
    <property type="entry name" value="Tscrpt_elong_fac_GreA/B"/>
</dbReference>
<reference evidence="13" key="2">
    <citation type="submission" date="2021-04" db="EMBL/GenBank/DDBJ databases">
        <authorList>
            <person name="Gilroy R."/>
        </authorList>
    </citation>
    <scope>NUCLEOTIDE SEQUENCE</scope>
    <source>
        <strain evidence="13">B5_2728</strain>
    </source>
</reference>
<dbReference type="NCBIfam" id="NF001263">
    <property type="entry name" value="PRK00226.1-4"/>
    <property type="match status" value="1"/>
</dbReference>
<evidence type="ECO:0000256" key="6">
    <source>
        <dbReference type="ARBA" id="ARBA00023163"/>
    </source>
</evidence>
<evidence type="ECO:0000256" key="4">
    <source>
        <dbReference type="ARBA" id="ARBA00023054"/>
    </source>
</evidence>
<dbReference type="SUPFAM" id="SSF46557">
    <property type="entry name" value="GreA transcript cleavage protein, N-terminal domain"/>
    <property type="match status" value="1"/>
</dbReference>
<comment type="caution">
    <text evidence="13">The sequence shown here is derived from an EMBL/GenBank/DDBJ whole genome shotgun (WGS) entry which is preliminary data.</text>
</comment>
<dbReference type="NCBIfam" id="TIGR01462">
    <property type="entry name" value="greA"/>
    <property type="match status" value="1"/>
</dbReference>
<name>A0A948WQ76_9FIRM</name>
<proteinExistence type="inferred from homology"/>
<dbReference type="GO" id="GO:0003677">
    <property type="term" value="F:DNA binding"/>
    <property type="evidence" value="ECO:0007669"/>
    <property type="project" value="UniProtKB-UniRule"/>
</dbReference>
<feature type="coiled-coil region" evidence="9">
    <location>
        <begin position="14"/>
        <end position="71"/>
    </location>
</feature>
<evidence type="ECO:0000256" key="3">
    <source>
        <dbReference type="ARBA" id="ARBA00023015"/>
    </source>
</evidence>
<dbReference type="InterPro" id="IPR006359">
    <property type="entry name" value="Tscrpt_elong_fac_GreA"/>
</dbReference>
<evidence type="ECO:0000256" key="2">
    <source>
        <dbReference type="ARBA" id="ARBA00013729"/>
    </source>
</evidence>
<dbReference type="GO" id="GO:0006354">
    <property type="term" value="P:DNA-templated transcription elongation"/>
    <property type="evidence" value="ECO:0007669"/>
    <property type="project" value="TreeGrafter"/>
</dbReference>
<keyword evidence="6 9" id="KW-0804">Transcription</keyword>
<dbReference type="InterPro" id="IPR023459">
    <property type="entry name" value="Tscrpt_elong_fac_GreA/B_fam"/>
</dbReference>
<dbReference type="Gene3D" id="3.10.50.30">
    <property type="entry name" value="Transcription elongation factor, GreA/GreB, C-terminal domain"/>
    <property type="match status" value="1"/>
</dbReference>
<dbReference type="GO" id="GO:0032784">
    <property type="term" value="P:regulation of DNA-templated transcription elongation"/>
    <property type="evidence" value="ECO:0007669"/>
    <property type="project" value="UniProtKB-UniRule"/>
</dbReference>
<dbReference type="Pfam" id="PF03449">
    <property type="entry name" value="GreA_GreB_N"/>
    <property type="match status" value="1"/>
</dbReference>
<dbReference type="Proteomes" id="UP000713596">
    <property type="component" value="Unassembled WGS sequence"/>
</dbReference>
<keyword evidence="13" id="KW-0251">Elongation factor</keyword>
<evidence type="ECO:0000259" key="12">
    <source>
        <dbReference type="Pfam" id="PF03449"/>
    </source>
</evidence>
<keyword evidence="4 9" id="KW-0175">Coiled coil</keyword>
<evidence type="ECO:0000256" key="5">
    <source>
        <dbReference type="ARBA" id="ARBA00023125"/>
    </source>
</evidence>
<reference evidence="13" key="1">
    <citation type="journal article" date="2021" name="PeerJ">
        <title>Extensive microbial diversity within the chicken gut microbiome revealed by metagenomics and culture.</title>
        <authorList>
            <person name="Gilroy R."/>
            <person name="Ravi A."/>
            <person name="Getino M."/>
            <person name="Pursley I."/>
            <person name="Horton D.L."/>
            <person name="Alikhan N.F."/>
            <person name="Baker D."/>
            <person name="Gharbi K."/>
            <person name="Hall N."/>
            <person name="Watson M."/>
            <person name="Adriaenssens E.M."/>
            <person name="Foster-Nyarko E."/>
            <person name="Jarju S."/>
            <person name="Secka A."/>
            <person name="Antonio M."/>
            <person name="Oren A."/>
            <person name="Chaudhuri R.R."/>
            <person name="La Ragione R."/>
            <person name="Hildebrand F."/>
            <person name="Pallen M.J."/>
        </authorList>
    </citation>
    <scope>NUCLEOTIDE SEQUENCE</scope>
    <source>
        <strain evidence="13">B5_2728</strain>
    </source>
</reference>
<dbReference type="Pfam" id="PF01272">
    <property type="entry name" value="GreA_GreB"/>
    <property type="match status" value="1"/>
</dbReference>
<protein>
    <recommendedName>
        <fullName evidence="2 9">Transcription elongation factor GreA</fullName>
    </recommendedName>
    <alternativeName>
        <fullName evidence="8 9">Transcript cleavage factor GreA</fullName>
    </alternativeName>
</protein>
<gene>
    <name evidence="9 13" type="primary">greA</name>
    <name evidence="13" type="ORF">H9882_05665</name>
</gene>
<dbReference type="PANTHER" id="PTHR30437:SF4">
    <property type="entry name" value="TRANSCRIPTION ELONGATION FACTOR GREA"/>
    <property type="match status" value="1"/>
</dbReference>
<feature type="domain" description="Transcription elongation factor GreA/GreB C-terminal" evidence="11">
    <location>
        <begin position="86"/>
        <end position="158"/>
    </location>
</feature>
<keyword evidence="13" id="KW-0648">Protein biosynthesis</keyword>
<dbReference type="AlphaFoldDB" id="A0A948WQ76"/>
<accession>A0A948WQ76</accession>
<keyword evidence="5 9" id="KW-0238">DNA-binding</keyword>
<organism evidence="13 14">
    <name type="scientific">Candidatus Allofournierella pullistercoris</name>
    <dbReference type="NCBI Taxonomy" id="2838597"/>
    <lineage>
        <taxon>Bacteria</taxon>
        <taxon>Bacillati</taxon>
        <taxon>Bacillota</taxon>
        <taxon>Clostridia</taxon>
        <taxon>Eubacteriales</taxon>
        <taxon>Oscillospiraceae</taxon>
        <taxon>Allofournierella</taxon>
    </lineage>
</organism>
<evidence type="ECO:0000256" key="9">
    <source>
        <dbReference type="HAMAP-Rule" id="MF_00105"/>
    </source>
</evidence>
<dbReference type="GO" id="GO:0070063">
    <property type="term" value="F:RNA polymerase binding"/>
    <property type="evidence" value="ECO:0007669"/>
    <property type="project" value="InterPro"/>
</dbReference>
<dbReference type="InterPro" id="IPR022691">
    <property type="entry name" value="Tscrpt_elong_fac_GreA/B_N"/>
</dbReference>
<comment type="similarity">
    <text evidence="1 9 10">Belongs to the GreA/GreB family.</text>
</comment>
<evidence type="ECO:0000256" key="10">
    <source>
        <dbReference type="RuleBase" id="RU000556"/>
    </source>
</evidence>
<dbReference type="PIRSF" id="PIRSF006092">
    <property type="entry name" value="GreA_GreB"/>
    <property type="match status" value="1"/>
</dbReference>
<dbReference type="PANTHER" id="PTHR30437">
    <property type="entry name" value="TRANSCRIPTION ELONGATION FACTOR GREA"/>
    <property type="match status" value="1"/>
</dbReference>
<evidence type="ECO:0000259" key="11">
    <source>
        <dbReference type="Pfam" id="PF01272"/>
    </source>
</evidence>
<dbReference type="SUPFAM" id="SSF54534">
    <property type="entry name" value="FKBP-like"/>
    <property type="match status" value="1"/>
</dbReference>
<evidence type="ECO:0000256" key="1">
    <source>
        <dbReference type="ARBA" id="ARBA00008213"/>
    </source>
</evidence>
<dbReference type="InterPro" id="IPR036953">
    <property type="entry name" value="GreA/GreB_C_sf"/>
</dbReference>
<evidence type="ECO:0000256" key="8">
    <source>
        <dbReference type="ARBA" id="ARBA00030776"/>
    </source>
</evidence>
<dbReference type="EMBL" id="JAHLFP010000046">
    <property type="protein sequence ID" value="MBU3806362.1"/>
    <property type="molecule type" value="Genomic_DNA"/>
</dbReference>
<sequence length="162" mass="17567">MSNTKEVVVTIAGLKALENELDELKTVRRKDVAEKIKVARGFGDLSENSEYDEAKNEQAFIESRIAQLEAMLKNARVIDNEELNLDTVSVGTHVKIQDEDGEVEEYDITGSTEADPLNGKISDESPVGAAMLGKKAGTTVTVSLPNGGTIDYKILEITRAAL</sequence>
<dbReference type="FunFam" id="1.10.287.180:FF:000001">
    <property type="entry name" value="Transcription elongation factor GreA"/>
    <property type="match status" value="1"/>
</dbReference>
<evidence type="ECO:0000256" key="7">
    <source>
        <dbReference type="ARBA" id="ARBA00024916"/>
    </source>
</evidence>
<dbReference type="Gene3D" id="1.10.287.180">
    <property type="entry name" value="Transcription elongation factor, GreA/GreB, N-terminal domain"/>
    <property type="match status" value="1"/>
</dbReference>
<dbReference type="PROSITE" id="PS00829">
    <property type="entry name" value="GREAB_1"/>
    <property type="match status" value="1"/>
</dbReference>
<dbReference type="InterPro" id="IPR001437">
    <property type="entry name" value="Tscrpt_elong_fac_GreA/B_C"/>
</dbReference>
<dbReference type="HAMAP" id="MF_00105">
    <property type="entry name" value="GreA_GreB"/>
    <property type="match status" value="1"/>
</dbReference>
<evidence type="ECO:0000313" key="13">
    <source>
        <dbReference type="EMBL" id="MBU3806362.1"/>
    </source>
</evidence>
<comment type="function">
    <text evidence="7 9 10">Necessary for efficient RNA polymerase transcription elongation past template-encoded arresting sites. The arresting sites in DNA have the property of trapping a certain fraction of elongating RNA polymerases that pass through, resulting in locked ternary complexes. Cleavage of the nascent transcript by cleavage factors such as GreA or GreB allows the resumption of elongation from the new 3'terminus. GreA releases sequences of 2 to 3 nucleotides.</text>
</comment>
<dbReference type="InterPro" id="IPR036805">
    <property type="entry name" value="Tscrpt_elong_fac_GreA/B_N_sf"/>
</dbReference>